<dbReference type="OrthoDB" id="202221at2759"/>
<dbReference type="EMBL" id="JAFCMP010000080">
    <property type="protein sequence ID" value="KAG5187863.1"/>
    <property type="molecule type" value="Genomic_DNA"/>
</dbReference>
<dbReference type="AlphaFoldDB" id="A0A835ZF78"/>
<feature type="non-terminal residue" evidence="1">
    <location>
        <position position="1"/>
    </location>
</feature>
<name>A0A835ZF78_9STRA</name>
<comment type="caution">
    <text evidence="1">The sequence shown here is derived from an EMBL/GenBank/DDBJ whole genome shotgun (WGS) entry which is preliminary data.</text>
</comment>
<accession>A0A835ZF78</accession>
<proteinExistence type="predicted"/>
<sequence>GELADPTGRKTLSPVLALVPIVRLRMGLDLVESWLKLNTTEGWQRALEVLSSSAYSAKEIKRQFNRYSDNIYIEVGSARANAYLDGGAMPTSKETTQYLLRNEVLAHVDELTAELAYLLRDGGGVGGGDTADLYTYLSAAKKSFDDYLQLAPPLDLDGAAEVARAKQPSFK</sequence>
<reference evidence="1" key="1">
    <citation type="submission" date="2021-02" db="EMBL/GenBank/DDBJ databases">
        <title>First Annotated Genome of the Yellow-green Alga Tribonema minus.</title>
        <authorList>
            <person name="Mahan K.M."/>
        </authorList>
    </citation>
    <scope>NUCLEOTIDE SEQUENCE</scope>
    <source>
        <strain evidence="1">UTEX B ZZ1240</strain>
    </source>
</reference>
<gene>
    <name evidence="1" type="ORF">JKP88DRAFT_178439</name>
</gene>
<protein>
    <submittedName>
        <fullName evidence="1">Uncharacterized protein</fullName>
    </submittedName>
</protein>
<dbReference type="Proteomes" id="UP000664859">
    <property type="component" value="Unassembled WGS sequence"/>
</dbReference>
<keyword evidence="2" id="KW-1185">Reference proteome</keyword>
<evidence type="ECO:0000313" key="2">
    <source>
        <dbReference type="Proteomes" id="UP000664859"/>
    </source>
</evidence>
<organism evidence="1 2">
    <name type="scientific">Tribonema minus</name>
    <dbReference type="NCBI Taxonomy" id="303371"/>
    <lineage>
        <taxon>Eukaryota</taxon>
        <taxon>Sar</taxon>
        <taxon>Stramenopiles</taxon>
        <taxon>Ochrophyta</taxon>
        <taxon>PX clade</taxon>
        <taxon>Xanthophyceae</taxon>
        <taxon>Tribonematales</taxon>
        <taxon>Tribonemataceae</taxon>
        <taxon>Tribonema</taxon>
    </lineage>
</organism>
<evidence type="ECO:0000313" key="1">
    <source>
        <dbReference type="EMBL" id="KAG5187863.1"/>
    </source>
</evidence>